<keyword evidence="2" id="KW-1185">Reference proteome</keyword>
<name>A0AAN7XSF8_ELEMC</name>
<reference evidence="1 2" key="1">
    <citation type="journal article" date="2023" name="Genes (Basel)">
        <title>Chromosome-Level Genome Assembly and Circadian Gene Repertoire of the Patagonia Blennie Eleginops maclovinus-The Closest Ancestral Proxy of Antarctic Cryonotothenioids.</title>
        <authorList>
            <person name="Cheng C.C."/>
            <person name="Rivera-Colon A.G."/>
            <person name="Minhas B.F."/>
            <person name="Wilson L."/>
            <person name="Rayamajhi N."/>
            <person name="Vargas-Chacoff L."/>
            <person name="Catchen J.M."/>
        </authorList>
    </citation>
    <scope>NUCLEOTIDE SEQUENCE [LARGE SCALE GENOMIC DNA]</scope>
    <source>
        <strain evidence="1">JMC-PN-2008</strain>
    </source>
</reference>
<proteinExistence type="predicted"/>
<evidence type="ECO:0000313" key="1">
    <source>
        <dbReference type="EMBL" id="KAK5865030.1"/>
    </source>
</evidence>
<gene>
    <name evidence="1" type="ORF">PBY51_016226</name>
</gene>
<sequence>MFRCRRILPNNGPGRGGAGAVTEFLNFLAAGKGDHRTQQARKQGGVQGVALTVCVHIRFKYGLQTSTEPPGPALG</sequence>
<dbReference type="Proteomes" id="UP001346869">
    <property type="component" value="Unassembled WGS sequence"/>
</dbReference>
<protein>
    <submittedName>
        <fullName evidence="1">Uncharacterized protein</fullName>
    </submittedName>
</protein>
<evidence type="ECO:0000313" key="2">
    <source>
        <dbReference type="Proteomes" id="UP001346869"/>
    </source>
</evidence>
<dbReference type="EMBL" id="JAUZQC010000010">
    <property type="protein sequence ID" value="KAK5865030.1"/>
    <property type="molecule type" value="Genomic_DNA"/>
</dbReference>
<dbReference type="AlphaFoldDB" id="A0AAN7XSF8"/>
<comment type="caution">
    <text evidence="1">The sequence shown here is derived from an EMBL/GenBank/DDBJ whole genome shotgun (WGS) entry which is preliminary data.</text>
</comment>
<organism evidence="1 2">
    <name type="scientific">Eleginops maclovinus</name>
    <name type="common">Patagonian blennie</name>
    <name type="synonym">Eleginus maclovinus</name>
    <dbReference type="NCBI Taxonomy" id="56733"/>
    <lineage>
        <taxon>Eukaryota</taxon>
        <taxon>Metazoa</taxon>
        <taxon>Chordata</taxon>
        <taxon>Craniata</taxon>
        <taxon>Vertebrata</taxon>
        <taxon>Euteleostomi</taxon>
        <taxon>Actinopterygii</taxon>
        <taxon>Neopterygii</taxon>
        <taxon>Teleostei</taxon>
        <taxon>Neoteleostei</taxon>
        <taxon>Acanthomorphata</taxon>
        <taxon>Eupercaria</taxon>
        <taxon>Perciformes</taxon>
        <taxon>Notothenioidei</taxon>
        <taxon>Eleginopidae</taxon>
        <taxon>Eleginops</taxon>
    </lineage>
</organism>
<accession>A0AAN7XSF8</accession>
<reference evidence="1 2" key="2">
    <citation type="journal article" date="2023" name="Mol. Biol. Evol.">
        <title>Genomics of Secondarily Temperate Adaptation in the Only Non-Antarctic Icefish.</title>
        <authorList>
            <person name="Rivera-Colon A.G."/>
            <person name="Rayamajhi N."/>
            <person name="Minhas B.F."/>
            <person name="Madrigal G."/>
            <person name="Bilyk K.T."/>
            <person name="Yoon V."/>
            <person name="Hune M."/>
            <person name="Gregory S."/>
            <person name="Cheng C.H.C."/>
            <person name="Catchen J.M."/>
        </authorList>
    </citation>
    <scope>NUCLEOTIDE SEQUENCE [LARGE SCALE GENOMIC DNA]</scope>
    <source>
        <strain evidence="1">JMC-PN-2008</strain>
    </source>
</reference>